<organism evidence="2 3">
    <name type="scientific">Gossypium darwinii</name>
    <name type="common">Darwin's cotton</name>
    <name type="synonym">Gossypium barbadense var. darwinii</name>
    <dbReference type="NCBI Taxonomy" id="34276"/>
    <lineage>
        <taxon>Eukaryota</taxon>
        <taxon>Viridiplantae</taxon>
        <taxon>Streptophyta</taxon>
        <taxon>Embryophyta</taxon>
        <taxon>Tracheophyta</taxon>
        <taxon>Spermatophyta</taxon>
        <taxon>Magnoliopsida</taxon>
        <taxon>eudicotyledons</taxon>
        <taxon>Gunneridae</taxon>
        <taxon>Pentapetalae</taxon>
        <taxon>rosids</taxon>
        <taxon>malvids</taxon>
        <taxon>Malvales</taxon>
        <taxon>Malvaceae</taxon>
        <taxon>Malvoideae</taxon>
        <taxon>Gossypium</taxon>
    </lineage>
</organism>
<gene>
    <name evidence="2" type="ORF">ES288_D01G183000v1</name>
</gene>
<dbReference type="AlphaFoldDB" id="A0A5D2DR41"/>
<keyword evidence="1" id="KW-0812">Transmembrane</keyword>
<sequence length="102" mass="12095">MYDPSNKHYCARFIAIVYSDRQNWEALFCHVFLYLFIILLGKGKKGVSNPIFLLIFCIIFFWWVFVGGRFELLVNYMHRFVSTYKVSVCLYCFGAVLFSCVF</sequence>
<dbReference type="EMBL" id="CM017701">
    <property type="protein sequence ID" value="TYG83619.1"/>
    <property type="molecule type" value="Genomic_DNA"/>
</dbReference>
<evidence type="ECO:0000256" key="1">
    <source>
        <dbReference type="SAM" id="Phobius"/>
    </source>
</evidence>
<keyword evidence="3" id="KW-1185">Reference proteome</keyword>
<keyword evidence="1" id="KW-0472">Membrane</keyword>
<feature type="transmembrane region" description="Helical" evidence="1">
    <location>
        <begin position="52"/>
        <end position="70"/>
    </location>
</feature>
<evidence type="ECO:0000313" key="3">
    <source>
        <dbReference type="Proteomes" id="UP000323506"/>
    </source>
</evidence>
<evidence type="ECO:0000313" key="2">
    <source>
        <dbReference type="EMBL" id="TYG83619.1"/>
    </source>
</evidence>
<reference evidence="2 3" key="1">
    <citation type="submission" date="2019-06" db="EMBL/GenBank/DDBJ databases">
        <title>WGS assembly of Gossypium darwinii.</title>
        <authorList>
            <person name="Chen Z.J."/>
            <person name="Sreedasyam A."/>
            <person name="Ando A."/>
            <person name="Song Q."/>
            <person name="De L."/>
            <person name="Hulse-Kemp A."/>
            <person name="Ding M."/>
            <person name="Ye W."/>
            <person name="Kirkbride R."/>
            <person name="Jenkins J."/>
            <person name="Plott C."/>
            <person name="Lovell J."/>
            <person name="Lin Y.-M."/>
            <person name="Vaughn R."/>
            <person name="Liu B."/>
            <person name="Li W."/>
            <person name="Simpson S."/>
            <person name="Scheffler B."/>
            <person name="Saski C."/>
            <person name="Grover C."/>
            <person name="Hu G."/>
            <person name="Conover J."/>
            <person name="Carlson J."/>
            <person name="Shu S."/>
            <person name="Boston L."/>
            <person name="Williams M."/>
            <person name="Peterson D."/>
            <person name="Mcgee K."/>
            <person name="Jones D."/>
            <person name="Wendel J."/>
            <person name="Stelly D."/>
            <person name="Grimwood J."/>
            <person name="Schmutz J."/>
        </authorList>
    </citation>
    <scope>NUCLEOTIDE SEQUENCE [LARGE SCALE GENOMIC DNA]</scope>
    <source>
        <strain evidence="2">1808015.09</strain>
    </source>
</reference>
<name>A0A5D2DR41_GOSDA</name>
<keyword evidence="1" id="KW-1133">Transmembrane helix</keyword>
<feature type="transmembrane region" description="Helical" evidence="1">
    <location>
        <begin position="82"/>
        <end position="101"/>
    </location>
</feature>
<proteinExistence type="predicted"/>
<dbReference type="Proteomes" id="UP000323506">
    <property type="component" value="Chromosome D01"/>
</dbReference>
<feature type="transmembrane region" description="Helical" evidence="1">
    <location>
        <begin position="23"/>
        <end position="40"/>
    </location>
</feature>
<protein>
    <submittedName>
        <fullName evidence="2">Uncharacterized protein</fullName>
    </submittedName>
</protein>
<accession>A0A5D2DR41</accession>